<keyword evidence="5" id="KW-0560">Oxidoreductase</keyword>
<reference evidence="9 10" key="1">
    <citation type="submission" date="2020-08" db="EMBL/GenBank/DDBJ databases">
        <title>A Genomic Blueprint of the Chicken Gut Microbiome.</title>
        <authorList>
            <person name="Gilroy R."/>
            <person name="Ravi A."/>
            <person name="Getino M."/>
            <person name="Pursley I."/>
            <person name="Horton D.L."/>
            <person name="Alikhan N.-F."/>
            <person name="Baker D."/>
            <person name="Gharbi K."/>
            <person name="Hall N."/>
            <person name="Watson M."/>
            <person name="Adriaenssens E.M."/>
            <person name="Foster-Nyarko E."/>
            <person name="Jarju S."/>
            <person name="Secka A."/>
            <person name="Antonio M."/>
            <person name="Oren A."/>
            <person name="Chaudhuri R."/>
            <person name="La Ragione R.M."/>
            <person name="Hildebrand F."/>
            <person name="Pallen M.J."/>
        </authorList>
    </citation>
    <scope>NUCLEOTIDE SEQUENCE [LARGE SCALE GENOMIC DNA]</scope>
    <source>
        <strain evidence="9 10">Sa1YVA6</strain>
    </source>
</reference>
<dbReference type="PRINTS" id="PR00411">
    <property type="entry name" value="PNDRDTASEI"/>
</dbReference>
<keyword evidence="3" id="KW-0285">Flavoprotein</keyword>
<dbReference type="RefSeq" id="WP_191704829.1">
    <property type="nucleotide sequence ID" value="NZ_JACSPW010000015.1"/>
</dbReference>
<name>A0ABR8XQV4_9BACL</name>
<gene>
    <name evidence="9" type="ORF">H9632_14740</name>
</gene>
<sequence length="443" mass="48618">MKVVIIGGDAAGMSAAMEIVRNDKSAQIVVLEKGDIYSYGQCGLPYVINGKVPNTDELIARDVEEFRSKYDIDARIFHEVTAIDTKLQTVSGHDVNSKEPFEFAYDKLLIATGAAPKMPPLENADLQGIHMIKTIPQMNALMEQLPNVKHVTVVGGGYIGLEVVETVRERGLDVRLIHQGSQLMSILDPELSKIIYEEAISHGVEVLLNEETIGFEGKQCVEAIRTKTGTYPTELVIVATGVSPNTQFAKEFAKLGNGALIVNEKMETSIANVYAAGDCASHFNRLKQHDDYLPLGTTANKQGRIAGLNIAGFNYKFSGIVGTSILKFFDLQIGMTGLSNADADKLHALVEAYVMEVNDIASYYPHASKMKLRMLVEQQSRKLVGLQIVGKHGVDKRIDVFATALYNEMTFEELLDLDLAYAPPFSGVWDALMQAPKRYGKKG</sequence>
<proteinExistence type="inferred from homology"/>
<evidence type="ECO:0000256" key="1">
    <source>
        <dbReference type="ARBA" id="ARBA00001974"/>
    </source>
</evidence>
<feature type="domain" description="Pyridine nucleotide-disulphide oxidoreductase dimerisation" evidence="7">
    <location>
        <begin position="326"/>
        <end position="428"/>
    </location>
</feature>
<comment type="caution">
    <text evidence="9">The sequence shown here is derived from an EMBL/GenBank/DDBJ whole genome shotgun (WGS) entry which is preliminary data.</text>
</comment>
<dbReference type="SUPFAM" id="SSF55424">
    <property type="entry name" value="FAD/NAD-linked reductases, dimerisation (C-terminal) domain"/>
    <property type="match status" value="1"/>
</dbReference>
<evidence type="ECO:0000256" key="4">
    <source>
        <dbReference type="ARBA" id="ARBA00022827"/>
    </source>
</evidence>
<organism evidence="9 10">
    <name type="scientific">Solibacillus merdavium</name>
    <dbReference type="NCBI Taxonomy" id="2762218"/>
    <lineage>
        <taxon>Bacteria</taxon>
        <taxon>Bacillati</taxon>
        <taxon>Bacillota</taxon>
        <taxon>Bacilli</taxon>
        <taxon>Bacillales</taxon>
        <taxon>Caryophanaceae</taxon>
        <taxon>Solibacillus</taxon>
    </lineage>
</organism>
<dbReference type="PANTHER" id="PTHR43429:SF1">
    <property type="entry name" value="NAD(P)H SULFUR OXIDOREDUCTASE (COA-DEPENDENT)"/>
    <property type="match status" value="1"/>
</dbReference>
<evidence type="ECO:0000259" key="8">
    <source>
        <dbReference type="Pfam" id="PF07992"/>
    </source>
</evidence>
<protein>
    <submittedName>
        <fullName evidence="9">FAD-dependent oxidoreductase</fullName>
    </submittedName>
</protein>
<evidence type="ECO:0000256" key="3">
    <source>
        <dbReference type="ARBA" id="ARBA00022630"/>
    </source>
</evidence>
<dbReference type="InterPro" id="IPR036188">
    <property type="entry name" value="FAD/NAD-bd_sf"/>
</dbReference>
<evidence type="ECO:0000313" key="10">
    <source>
        <dbReference type="Proteomes" id="UP000600565"/>
    </source>
</evidence>
<evidence type="ECO:0000256" key="2">
    <source>
        <dbReference type="ARBA" id="ARBA00009130"/>
    </source>
</evidence>
<dbReference type="InterPro" id="IPR004099">
    <property type="entry name" value="Pyr_nucl-diS_OxRdtase_dimer"/>
</dbReference>
<keyword evidence="4" id="KW-0274">FAD</keyword>
<dbReference type="InterPro" id="IPR050260">
    <property type="entry name" value="FAD-bd_OxRdtase"/>
</dbReference>
<comment type="similarity">
    <text evidence="2">Belongs to the class-III pyridine nucleotide-disulfide oxidoreductase family.</text>
</comment>
<dbReference type="Proteomes" id="UP000600565">
    <property type="component" value="Unassembled WGS sequence"/>
</dbReference>
<evidence type="ECO:0000256" key="6">
    <source>
        <dbReference type="ARBA" id="ARBA00023284"/>
    </source>
</evidence>
<dbReference type="PANTHER" id="PTHR43429">
    <property type="entry name" value="PYRIDINE NUCLEOTIDE-DISULFIDE OXIDOREDUCTASE DOMAIN-CONTAINING"/>
    <property type="match status" value="1"/>
</dbReference>
<evidence type="ECO:0000313" key="9">
    <source>
        <dbReference type="EMBL" id="MBD8034326.1"/>
    </source>
</evidence>
<dbReference type="InterPro" id="IPR023753">
    <property type="entry name" value="FAD/NAD-binding_dom"/>
</dbReference>
<keyword evidence="6" id="KW-0676">Redox-active center</keyword>
<dbReference type="PRINTS" id="PR00368">
    <property type="entry name" value="FADPNR"/>
</dbReference>
<accession>A0ABR8XQV4</accession>
<dbReference type="Gene3D" id="3.50.50.60">
    <property type="entry name" value="FAD/NAD(P)-binding domain"/>
    <property type="match status" value="2"/>
</dbReference>
<keyword evidence="10" id="KW-1185">Reference proteome</keyword>
<evidence type="ECO:0000256" key="5">
    <source>
        <dbReference type="ARBA" id="ARBA00023002"/>
    </source>
</evidence>
<dbReference type="EMBL" id="JACSPW010000015">
    <property type="protein sequence ID" value="MBD8034326.1"/>
    <property type="molecule type" value="Genomic_DNA"/>
</dbReference>
<evidence type="ECO:0000259" key="7">
    <source>
        <dbReference type="Pfam" id="PF02852"/>
    </source>
</evidence>
<comment type="cofactor">
    <cofactor evidence="1">
        <name>FAD</name>
        <dbReference type="ChEBI" id="CHEBI:57692"/>
    </cofactor>
</comment>
<feature type="domain" description="FAD/NAD(P)-binding" evidence="8">
    <location>
        <begin position="1"/>
        <end position="297"/>
    </location>
</feature>
<dbReference type="InterPro" id="IPR016156">
    <property type="entry name" value="FAD/NAD-linked_Rdtase_dimer_sf"/>
</dbReference>
<dbReference type="Pfam" id="PF02852">
    <property type="entry name" value="Pyr_redox_dim"/>
    <property type="match status" value="1"/>
</dbReference>
<dbReference type="Pfam" id="PF07992">
    <property type="entry name" value="Pyr_redox_2"/>
    <property type="match status" value="1"/>
</dbReference>
<dbReference type="SUPFAM" id="SSF51905">
    <property type="entry name" value="FAD/NAD(P)-binding domain"/>
    <property type="match status" value="1"/>
</dbReference>